<organism evidence="1 2">
    <name type="scientific">Aspergillus calidoustus</name>
    <dbReference type="NCBI Taxonomy" id="454130"/>
    <lineage>
        <taxon>Eukaryota</taxon>
        <taxon>Fungi</taxon>
        <taxon>Dikarya</taxon>
        <taxon>Ascomycota</taxon>
        <taxon>Pezizomycotina</taxon>
        <taxon>Eurotiomycetes</taxon>
        <taxon>Eurotiomycetidae</taxon>
        <taxon>Eurotiales</taxon>
        <taxon>Aspergillaceae</taxon>
        <taxon>Aspergillus</taxon>
        <taxon>Aspergillus subgen. Nidulantes</taxon>
    </lineage>
</organism>
<keyword evidence="2" id="KW-1185">Reference proteome</keyword>
<dbReference type="OMA" id="GYFVQHP"/>
<evidence type="ECO:0000313" key="1">
    <source>
        <dbReference type="EMBL" id="CEL01633.1"/>
    </source>
</evidence>
<evidence type="ECO:0000313" key="2">
    <source>
        <dbReference type="Proteomes" id="UP000054771"/>
    </source>
</evidence>
<protein>
    <submittedName>
        <fullName evidence="1">Uncharacterized protein</fullName>
    </submittedName>
</protein>
<proteinExistence type="predicted"/>
<name>A0A0U5FQ60_ASPCI</name>
<gene>
    <name evidence="1" type="ORF">ASPCAL01213</name>
</gene>
<accession>A0A0U5FQ60</accession>
<sequence>MQAPGHSTTTEIPPLQAHIDTLHSLPLEEIIQALHSLLPHLTPSITPTGTRLVHSHPKYPGEAKLDDLGNLYLSSGTKCTRERASFKTRLLHIALDGIIEELYIASEEQRGAGLKDGSVKIPPLGPDDDRGCACCRGDPDAVILSCFHEENALYFWEEDYKATWGDEPNVGEMYGSDFTWLKASKDQVEKEAAKQEEIASKL</sequence>
<dbReference type="EMBL" id="CDMC01000001">
    <property type="protein sequence ID" value="CEL01633.1"/>
    <property type="molecule type" value="Genomic_DNA"/>
</dbReference>
<dbReference type="AlphaFoldDB" id="A0A0U5FQ60"/>
<dbReference type="Proteomes" id="UP000054771">
    <property type="component" value="Unassembled WGS sequence"/>
</dbReference>
<dbReference type="OrthoDB" id="4475425at2759"/>
<reference evidence="2" key="1">
    <citation type="journal article" date="2016" name="Genome Announc.">
        <title>Draft genome sequences of fungus Aspergillus calidoustus.</title>
        <authorList>
            <person name="Horn F."/>
            <person name="Linde J."/>
            <person name="Mattern D.J."/>
            <person name="Walther G."/>
            <person name="Guthke R."/>
            <person name="Scherlach K."/>
            <person name="Martin K."/>
            <person name="Brakhage A.A."/>
            <person name="Petzke L."/>
            <person name="Valiante V."/>
        </authorList>
    </citation>
    <scope>NUCLEOTIDE SEQUENCE [LARGE SCALE GENOMIC DNA]</scope>
    <source>
        <strain evidence="2">SF006504</strain>
    </source>
</reference>